<gene>
    <name evidence="9" type="ORF">ABXR19_00490</name>
</gene>
<name>A0ABV2TFF0_9RHOO</name>
<keyword evidence="10" id="KW-1185">Reference proteome</keyword>
<accession>A0ABV2TFF0</accession>
<protein>
    <recommendedName>
        <fullName evidence="5">Long-chain-fatty-acid--CoA ligase</fullName>
        <ecNumber evidence="4">6.2.1.3</ecNumber>
    </recommendedName>
    <alternativeName>
        <fullName evidence="6">Long-chain acyl-CoA synthetase</fullName>
    </alternativeName>
</protein>
<dbReference type="PANTHER" id="PTHR43767:SF8">
    <property type="entry name" value="LONG-CHAIN-FATTY-ACID--COA LIGASE"/>
    <property type="match status" value="1"/>
</dbReference>
<dbReference type="InterPro" id="IPR000873">
    <property type="entry name" value="AMP-dep_synth/lig_dom"/>
</dbReference>
<evidence type="ECO:0000256" key="6">
    <source>
        <dbReference type="ARBA" id="ARBA00042773"/>
    </source>
</evidence>
<dbReference type="InterPro" id="IPR025110">
    <property type="entry name" value="AMP-bd_C"/>
</dbReference>
<keyword evidence="3" id="KW-0436">Ligase</keyword>
<evidence type="ECO:0000256" key="1">
    <source>
        <dbReference type="ARBA" id="ARBA00004170"/>
    </source>
</evidence>
<reference evidence="9 10" key="1">
    <citation type="submission" date="2024-07" db="EMBL/GenBank/DDBJ databases">
        <title>Uliginosibacterium flavum JJ3220;KACC:17644.</title>
        <authorList>
            <person name="Kim M.K."/>
        </authorList>
    </citation>
    <scope>NUCLEOTIDE SEQUENCE [LARGE SCALE GENOMIC DNA]</scope>
    <source>
        <strain evidence="9 10">KACC:17644</strain>
    </source>
</reference>
<dbReference type="EMBL" id="JBEWZI010000001">
    <property type="protein sequence ID" value="MET7012647.1"/>
    <property type="molecule type" value="Genomic_DNA"/>
</dbReference>
<dbReference type="Pfam" id="PF13193">
    <property type="entry name" value="AMP-binding_C"/>
    <property type="match status" value="1"/>
</dbReference>
<dbReference type="SUPFAM" id="SSF56801">
    <property type="entry name" value="Acetyl-CoA synthetase-like"/>
    <property type="match status" value="1"/>
</dbReference>
<evidence type="ECO:0000313" key="10">
    <source>
        <dbReference type="Proteomes" id="UP001549691"/>
    </source>
</evidence>
<sequence>MDKLWLKHYPAGVPAEIDVTEYASLADFFERGAARWAEKVAFINMGAELTYRQLDELSARFAAYLQGTLGLPKGTRIALMMPNLLQYPVCMFGALRAGYTVVNCNPLYTPRELEHQLKDSGAEAIVILDNFAHTLQAVIGRTSIKHVVVTSLGGMLSALKGRVIDFVVKHVKKKVPAWRLPGSVRLSAALSLGARQSLRPVTVTREDIAFLQYTGGTMGVARGAMLTHGNILANLQQAHVWIGSNLRWGSETVVTALPLYHIFSLTVNCFVFFMMGSRNLLITNPRDIGGFLKTISKYPWSVISGVNTLFNAMLQHPKFATLDFSNLRLSISGGMSLQKTVADKWRAATGHALIEAYGLTEASPGVCCCPINQTEYNGSIGQPVPSTDISLRDENGREVALGQAGELCVKGPQVMKGYWNAPADTAQVMTADGYLRTGDVAVVDERGFVRIVDRMKDTILVSGFNVYPNEVEDIVATHPGVAEVAAIGVPSEQSGEAVKIFVVRKDPGLSEKDLIAHCKKSMTGYKVPHLVEFRTDLPKTNVGKILRRALRDEEILKARTKAARAS</sequence>
<dbReference type="Gene3D" id="3.30.300.30">
    <property type="match status" value="1"/>
</dbReference>
<dbReference type="PANTHER" id="PTHR43767">
    <property type="entry name" value="LONG-CHAIN-FATTY-ACID--COA LIGASE"/>
    <property type="match status" value="1"/>
</dbReference>
<comment type="subcellular location">
    <subcellularLocation>
        <location evidence="1">Membrane</location>
        <topology evidence="1">Peripheral membrane protein</topology>
    </subcellularLocation>
</comment>
<organism evidence="9 10">
    <name type="scientific">Uliginosibacterium flavum</name>
    <dbReference type="NCBI Taxonomy" id="1396831"/>
    <lineage>
        <taxon>Bacteria</taxon>
        <taxon>Pseudomonadati</taxon>
        <taxon>Pseudomonadota</taxon>
        <taxon>Betaproteobacteria</taxon>
        <taxon>Rhodocyclales</taxon>
        <taxon>Zoogloeaceae</taxon>
        <taxon>Uliginosibacterium</taxon>
    </lineage>
</organism>
<dbReference type="Pfam" id="PF00501">
    <property type="entry name" value="AMP-binding"/>
    <property type="match status" value="1"/>
</dbReference>
<evidence type="ECO:0000256" key="3">
    <source>
        <dbReference type="ARBA" id="ARBA00022598"/>
    </source>
</evidence>
<evidence type="ECO:0000259" key="7">
    <source>
        <dbReference type="Pfam" id="PF00501"/>
    </source>
</evidence>
<evidence type="ECO:0000313" key="9">
    <source>
        <dbReference type="EMBL" id="MET7012647.1"/>
    </source>
</evidence>
<comment type="caution">
    <text evidence="9">The sequence shown here is derived from an EMBL/GenBank/DDBJ whole genome shotgun (WGS) entry which is preliminary data.</text>
</comment>
<dbReference type="Proteomes" id="UP001549691">
    <property type="component" value="Unassembled WGS sequence"/>
</dbReference>
<dbReference type="InterPro" id="IPR050237">
    <property type="entry name" value="ATP-dep_AMP-bd_enzyme"/>
</dbReference>
<dbReference type="InterPro" id="IPR042099">
    <property type="entry name" value="ANL_N_sf"/>
</dbReference>
<evidence type="ECO:0000256" key="5">
    <source>
        <dbReference type="ARBA" id="ARBA00039545"/>
    </source>
</evidence>
<evidence type="ECO:0000256" key="2">
    <source>
        <dbReference type="ARBA" id="ARBA00005005"/>
    </source>
</evidence>
<feature type="domain" description="AMP-binding enzyme C-terminal" evidence="8">
    <location>
        <begin position="470"/>
        <end position="544"/>
    </location>
</feature>
<feature type="domain" description="AMP-dependent synthetase/ligase" evidence="7">
    <location>
        <begin position="29"/>
        <end position="419"/>
    </location>
</feature>
<dbReference type="Gene3D" id="3.40.50.12780">
    <property type="entry name" value="N-terminal domain of ligase-like"/>
    <property type="match status" value="1"/>
</dbReference>
<dbReference type="CDD" id="cd05936">
    <property type="entry name" value="FC-FACS_FadD_like"/>
    <property type="match status" value="1"/>
</dbReference>
<comment type="pathway">
    <text evidence="2">Lipid metabolism; fatty acid beta-oxidation.</text>
</comment>
<evidence type="ECO:0000259" key="8">
    <source>
        <dbReference type="Pfam" id="PF13193"/>
    </source>
</evidence>
<dbReference type="InterPro" id="IPR045851">
    <property type="entry name" value="AMP-bd_C_sf"/>
</dbReference>
<dbReference type="RefSeq" id="WP_354599110.1">
    <property type="nucleotide sequence ID" value="NZ_JBEWZI010000001.1"/>
</dbReference>
<proteinExistence type="predicted"/>
<evidence type="ECO:0000256" key="4">
    <source>
        <dbReference type="ARBA" id="ARBA00026121"/>
    </source>
</evidence>
<dbReference type="EC" id="6.2.1.3" evidence="4"/>